<dbReference type="Pfam" id="PF00160">
    <property type="entry name" value="Pro_isomerase"/>
    <property type="match status" value="1"/>
</dbReference>
<dbReference type="GO" id="GO:0003755">
    <property type="term" value="F:peptidyl-prolyl cis-trans isomerase activity"/>
    <property type="evidence" value="ECO:0007669"/>
    <property type="project" value="UniProtKB-KW"/>
</dbReference>
<dbReference type="PROSITE" id="PS00170">
    <property type="entry name" value="CSA_PPIASE_1"/>
    <property type="match status" value="1"/>
</dbReference>
<dbReference type="PROSITE" id="PS50072">
    <property type="entry name" value="CSA_PPIASE_2"/>
    <property type="match status" value="1"/>
</dbReference>
<dbReference type="InterPro" id="IPR020892">
    <property type="entry name" value="Cyclophilin-type_PPIase_CS"/>
</dbReference>
<dbReference type="GO" id="GO:0071013">
    <property type="term" value="C:catalytic step 2 spliceosome"/>
    <property type="evidence" value="ECO:0007669"/>
    <property type="project" value="TreeGrafter"/>
</dbReference>
<organism evidence="7 8">
    <name type="scientific">Cotesia glomerata</name>
    <name type="common">Lepidopteran parasitic wasp</name>
    <name type="synonym">Apanteles glomeratus</name>
    <dbReference type="NCBI Taxonomy" id="32391"/>
    <lineage>
        <taxon>Eukaryota</taxon>
        <taxon>Metazoa</taxon>
        <taxon>Ecdysozoa</taxon>
        <taxon>Arthropoda</taxon>
        <taxon>Hexapoda</taxon>
        <taxon>Insecta</taxon>
        <taxon>Pterygota</taxon>
        <taxon>Neoptera</taxon>
        <taxon>Endopterygota</taxon>
        <taxon>Hymenoptera</taxon>
        <taxon>Apocrita</taxon>
        <taxon>Ichneumonoidea</taxon>
        <taxon>Braconidae</taxon>
        <taxon>Microgastrinae</taxon>
        <taxon>Cotesia</taxon>
    </lineage>
</organism>
<dbReference type="Gene3D" id="2.40.100.10">
    <property type="entry name" value="Cyclophilin-like"/>
    <property type="match status" value="1"/>
</dbReference>
<dbReference type="PANTHER" id="PTHR45625">
    <property type="entry name" value="PEPTIDYL-PROLYL CIS-TRANS ISOMERASE-RELATED"/>
    <property type="match status" value="1"/>
</dbReference>
<protein>
    <recommendedName>
        <fullName evidence="1">peptidylprolyl isomerase</fullName>
        <ecNumber evidence="1">5.2.1.8</ecNumber>
    </recommendedName>
    <alternativeName>
        <fullName evidence="5">Rotamase PPIL1</fullName>
    </alternativeName>
</protein>
<dbReference type="AlphaFoldDB" id="A0AAV7J6J7"/>
<evidence type="ECO:0000256" key="1">
    <source>
        <dbReference type="ARBA" id="ARBA00013194"/>
    </source>
</evidence>
<evidence type="ECO:0000256" key="3">
    <source>
        <dbReference type="ARBA" id="ARBA00023235"/>
    </source>
</evidence>
<sequence length="742" mass="84919">MALTNISGIPDKHWQPPFVLIETTMGEIGIELYWKHAPNTCRNFAELVRRGYYNGTKFHRVIRDFMIQGGDPTGTGKGGVSIYGECFDDEIHDDLKHTGAGILSMANSGPDTNGSQFFITLAPTQWLDGNHAIFGRIHSGMAIVKRIGLVETDKNDRPIDDVKIVKGSVKNVAESTYDLPVINNDNANKKLKFNDTDDKEMKPSQEVIYDVPLSLLKNKKLQPAEFHNQLAQKDDKKNYFINSNMYNAIDEPIYEVPYSSSSYEKPRYSKYREHFETAEYVTSKLLPKQNVINNNNKYLLPKPPMRTSSLMSIDERDETPEDCIDELCCHGNKNGCTTTTKRPEAVTEEIFEINWMKRLEQLRAREAVIKDKEVMLYDREKLLFKKEKELRILERLLKDKLNHAELYLKRKSQIIDTINLNDIENKFTEFSKAPSYSSSKSGVSTQLSSTESLESYPQSDKILTEVSAQTDFKSCGSSTTGLNFSDNNHMKNPPNSRSSLVTVNIESLQSQASRLENASSNLVSRNTLPISAYSSCRSKPRQKMTYDDLDSTLSADIGDSSLVITSRKFDPEIFKKTYILTRSSSERHQKIINHKIPECNYENEKTLKRISDNIINSYDKNTKFQNYGLIDLRVADGKKSDNISDNNINKRYSYLDLEDGKTSKGSLRVKIDKKLPKDRPISWNEESNEWLQKKRQAYNLQTAKKMATESFSNKENYSSHLKLNSNQTLKKNSKEKKFSIFR</sequence>
<dbReference type="InterPro" id="IPR044666">
    <property type="entry name" value="Cyclophilin_A-like"/>
</dbReference>
<dbReference type="InterPro" id="IPR029000">
    <property type="entry name" value="Cyclophilin-like_dom_sf"/>
</dbReference>
<evidence type="ECO:0000256" key="2">
    <source>
        <dbReference type="ARBA" id="ARBA00023110"/>
    </source>
</evidence>
<dbReference type="GO" id="GO:0006457">
    <property type="term" value="P:protein folding"/>
    <property type="evidence" value="ECO:0007669"/>
    <property type="project" value="InterPro"/>
</dbReference>
<dbReference type="Proteomes" id="UP000826195">
    <property type="component" value="Unassembled WGS sequence"/>
</dbReference>
<dbReference type="PANTHER" id="PTHR45625:SF4">
    <property type="entry name" value="PEPTIDYLPROLYL ISOMERASE DOMAIN AND WD REPEAT-CONTAINING PROTEIN 1"/>
    <property type="match status" value="1"/>
</dbReference>
<accession>A0AAV7J6J7</accession>
<proteinExistence type="predicted"/>
<dbReference type="EC" id="5.2.1.8" evidence="1"/>
<evidence type="ECO:0000256" key="5">
    <source>
        <dbReference type="ARBA" id="ARBA00076195"/>
    </source>
</evidence>
<keyword evidence="3" id="KW-0413">Isomerase</keyword>
<dbReference type="InterPro" id="IPR002130">
    <property type="entry name" value="Cyclophilin-type_PPIase_dom"/>
</dbReference>
<evidence type="ECO:0000313" key="8">
    <source>
        <dbReference type="Proteomes" id="UP000826195"/>
    </source>
</evidence>
<evidence type="ECO:0000313" key="7">
    <source>
        <dbReference type="EMBL" id="KAH0567899.1"/>
    </source>
</evidence>
<dbReference type="EMBL" id="JAHXZJ010000001">
    <property type="protein sequence ID" value="KAH0567899.1"/>
    <property type="molecule type" value="Genomic_DNA"/>
</dbReference>
<reference evidence="7 8" key="1">
    <citation type="journal article" date="2021" name="J. Hered.">
        <title>A chromosome-level genome assembly of the parasitoid wasp, Cotesia glomerata (Hymenoptera: Braconidae).</title>
        <authorList>
            <person name="Pinto B.J."/>
            <person name="Weis J.J."/>
            <person name="Gamble T."/>
            <person name="Ode P.J."/>
            <person name="Paul R."/>
            <person name="Zaspel J.M."/>
        </authorList>
    </citation>
    <scope>NUCLEOTIDE SEQUENCE [LARGE SCALE GENOMIC DNA]</scope>
    <source>
        <strain evidence="7">CgM1</strain>
    </source>
</reference>
<dbReference type="SUPFAM" id="SSF50891">
    <property type="entry name" value="Cyclophilin-like"/>
    <property type="match status" value="1"/>
</dbReference>
<keyword evidence="2" id="KW-0697">Rotamase</keyword>
<name>A0AAV7J6J7_COTGL</name>
<feature type="domain" description="PPIase cyclophilin-type" evidence="6">
    <location>
        <begin position="22"/>
        <end position="169"/>
    </location>
</feature>
<gene>
    <name evidence="7" type="ORF">KQX54_015905</name>
</gene>
<dbReference type="PRINTS" id="PR00153">
    <property type="entry name" value="CSAPPISMRASE"/>
</dbReference>
<evidence type="ECO:0000256" key="4">
    <source>
        <dbReference type="ARBA" id="ARBA00062845"/>
    </source>
</evidence>
<keyword evidence="8" id="KW-1185">Reference proteome</keyword>
<dbReference type="FunFam" id="2.40.100.10:FF:000008">
    <property type="entry name" value="Peptidyl-prolyl cis-trans isomerase"/>
    <property type="match status" value="1"/>
</dbReference>
<comment type="subunit">
    <text evidence="4">Identified in the spliceosome C complex. Interacts with SNW1/SKIP. Interacts with CDC40/PRP17; this interaction leads to CDC40 isomerization. Interacts with RBM22.</text>
</comment>
<comment type="caution">
    <text evidence="7">The sequence shown here is derived from an EMBL/GenBank/DDBJ whole genome shotgun (WGS) entry which is preliminary data.</text>
</comment>
<evidence type="ECO:0000259" key="6">
    <source>
        <dbReference type="PROSITE" id="PS50072"/>
    </source>
</evidence>